<dbReference type="AlphaFoldDB" id="C6BY59"/>
<dbReference type="Proteomes" id="UP000002601">
    <property type="component" value="Chromosome"/>
</dbReference>
<proteinExistence type="predicted"/>
<dbReference type="EMBL" id="CP001649">
    <property type="protein sequence ID" value="ACS80589.1"/>
    <property type="molecule type" value="Genomic_DNA"/>
</dbReference>
<feature type="transmembrane region" description="Helical" evidence="1">
    <location>
        <begin position="125"/>
        <end position="143"/>
    </location>
</feature>
<feature type="transmembrane region" description="Helical" evidence="1">
    <location>
        <begin position="12"/>
        <end position="28"/>
    </location>
</feature>
<feature type="transmembrane region" description="Helical" evidence="1">
    <location>
        <begin position="62"/>
        <end position="85"/>
    </location>
</feature>
<dbReference type="STRING" id="526222.Desal_2533"/>
<sequence>MSFKDFSELVGLRNCLVFLFWIFIIHAFKLDPNANSITNSSIFYQINDLPIFQHMANVAQKITFYTAAQALVLTCMSISMPTLIINSFFDLLEKSLDTPSQIRHSENNKKVTYAEKKCTSLKKHYFFSTLILIFSSSLIIIYPNEIIHLSILTFTSATYSIITLLASLYYYKNYLYPFLSKDITSDSSYLKDHFRLL</sequence>
<evidence type="ECO:0000313" key="2">
    <source>
        <dbReference type="EMBL" id="ACS80589.1"/>
    </source>
</evidence>
<evidence type="ECO:0000256" key="1">
    <source>
        <dbReference type="SAM" id="Phobius"/>
    </source>
</evidence>
<reference evidence="2 3" key="1">
    <citation type="submission" date="2009-06" db="EMBL/GenBank/DDBJ databases">
        <title>Complete sequence of Desulfovibrio salexigens DSM 2638.</title>
        <authorList>
            <consortium name="US DOE Joint Genome Institute"/>
            <person name="Lucas S."/>
            <person name="Copeland A."/>
            <person name="Lapidus A."/>
            <person name="Glavina del Rio T."/>
            <person name="Tice H."/>
            <person name="Bruce D."/>
            <person name="Goodwin L."/>
            <person name="Pitluck S."/>
            <person name="Munk A.C."/>
            <person name="Brettin T."/>
            <person name="Detter J.C."/>
            <person name="Han C."/>
            <person name="Tapia R."/>
            <person name="Larimer F."/>
            <person name="Land M."/>
            <person name="Hauser L."/>
            <person name="Kyrpides N."/>
            <person name="Anderson I."/>
            <person name="Wall J.D."/>
            <person name="Arkin A.P."/>
            <person name="Dehal P."/>
            <person name="Chivian D."/>
            <person name="Giles B."/>
            <person name="Hazen T.C."/>
        </authorList>
    </citation>
    <scope>NUCLEOTIDE SEQUENCE [LARGE SCALE GENOMIC DNA]</scope>
    <source>
        <strain evidence="3">ATCC 14822 / DSM 2638 / NCIMB 8403 / VKM B-1763</strain>
    </source>
</reference>
<organism evidence="2 3">
    <name type="scientific">Maridesulfovibrio salexigens (strain ATCC 14822 / DSM 2638 / NCIMB 8403 / VKM B-1763)</name>
    <name type="common">Desulfovibrio salexigens</name>
    <dbReference type="NCBI Taxonomy" id="526222"/>
    <lineage>
        <taxon>Bacteria</taxon>
        <taxon>Pseudomonadati</taxon>
        <taxon>Thermodesulfobacteriota</taxon>
        <taxon>Desulfovibrionia</taxon>
        <taxon>Desulfovibrionales</taxon>
        <taxon>Desulfovibrionaceae</taxon>
        <taxon>Maridesulfovibrio</taxon>
    </lineage>
</organism>
<evidence type="ECO:0000313" key="3">
    <source>
        <dbReference type="Proteomes" id="UP000002601"/>
    </source>
</evidence>
<feature type="transmembrane region" description="Helical" evidence="1">
    <location>
        <begin position="149"/>
        <end position="171"/>
    </location>
</feature>
<keyword evidence="1" id="KW-0812">Transmembrane</keyword>
<dbReference type="KEGG" id="dsa:Desal_2533"/>
<keyword evidence="1" id="KW-1133">Transmembrane helix</keyword>
<accession>C6BY59</accession>
<gene>
    <name evidence="2" type="ordered locus">Desal_2533</name>
</gene>
<protein>
    <submittedName>
        <fullName evidence="2">Uncharacterized protein</fullName>
    </submittedName>
</protein>
<name>C6BY59_MARSD</name>
<dbReference type="HOGENOM" id="CLU_1382149_0_0_7"/>
<keyword evidence="3" id="KW-1185">Reference proteome</keyword>
<keyword evidence="1" id="KW-0472">Membrane</keyword>